<evidence type="ECO:0000256" key="1">
    <source>
        <dbReference type="SAM" id="MobiDB-lite"/>
    </source>
</evidence>
<protein>
    <recommendedName>
        <fullName evidence="4">Endonuclease/exonuclease/phosphatase domain-containing protein</fullName>
    </recommendedName>
</protein>
<proteinExistence type="predicted"/>
<evidence type="ECO:0008006" key="4">
    <source>
        <dbReference type="Google" id="ProtNLM"/>
    </source>
</evidence>
<dbReference type="Proteomes" id="UP000324222">
    <property type="component" value="Unassembled WGS sequence"/>
</dbReference>
<dbReference type="AlphaFoldDB" id="A0A5B7IUN5"/>
<accession>A0A5B7IUN5</accession>
<sequence length="268" mass="30694">MVTSIYHASESPSREGTKNVPRSDASFSDDHKCHDTSLNFFYINFCNIRGLKSNFQSMEHHLFSTKPHLLFLTETQLSEATDSDPSLFPPTFSILISVPKLDVASIDLHFNVHHKLWLSSPFTDHPGELAFNFAILHDLEQLNPPKRRCLWCFGSTSWGDLRRYYADFPWNDYCFRVREPSLCAERITEMIVSGMEAYIPHSFSQPKPSITQPVAHKMYLTLSSPESHALYISARNHAKSVLQLVKHSFISRKCQNLSNSTPHETYGI</sequence>
<organism evidence="2 3">
    <name type="scientific">Portunus trituberculatus</name>
    <name type="common">Swimming crab</name>
    <name type="synonym">Neptunus trituberculatus</name>
    <dbReference type="NCBI Taxonomy" id="210409"/>
    <lineage>
        <taxon>Eukaryota</taxon>
        <taxon>Metazoa</taxon>
        <taxon>Ecdysozoa</taxon>
        <taxon>Arthropoda</taxon>
        <taxon>Crustacea</taxon>
        <taxon>Multicrustacea</taxon>
        <taxon>Malacostraca</taxon>
        <taxon>Eumalacostraca</taxon>
        <taxon>Eucarida</taxon>
        <taxon>Decapoda</taxon>
        <taxon>Pleocyemata</taxon>
        <taxon>Brachyura</taxon>
        <taxon>Eubrachyura</taxon>
        <taxon>Portunoidea</taxon>
        <taxon>Portunidae</taxon>
        <taxon>Portuninae</taxon>
        <taxon>Portunus</taxon>
    </lineage>
</organism>
<gene>
    <name evidence="2" type="ORF">E2C01_082468</name>
</gene>
<feature type="region of interest" description="Disordered" evidence="1">
    <location>
        <begin position="1"/>
        <end position="26"/>
    </location>
</feature>
<keyword evidence="3" id="KW-1185">Reference proteome</keyword>
<evidence type="ECO:0000313" key="2">
    <source>
        <dbReference type="EMBL" id="MPC87602.1"/>
    </source>
</evidence>
<dbReference type="EMBL" id="VSRR010075001">
    <property type="protein sequence ID" value="MPC87602.1"/>
    <property type="molecule type" value="Genomic_DNA"/>
</dbReference>
<reference evidence="2 3" key="1">
    <citation type="submission" date="2019-05" db="EMBL/GenBank/DDBJ databases">
        <title>Another draft genome of Portunus trituberculatus and its Hox gene families provides insights of decapod evolution.</title>
        <authorList>
            <person name="Jeong J.-H."/>
            <person name="Song I."/>
            <person name="Kim S."/>
            <person name="Choi T."/>
            <person name="Kim D."/>
            <person name="Ryu S."/>
            <person name="Kim W."/>
        </authorList>
    </citation>
    <scope>NUCLEOTIDE SEQUENCE [LARGE SCALE GENOMIC DNA]</scope>
    <source>
        <tissue evidence="2">Muscle</tissue>
    </source>
</reference>
<evidence type="ECO:0000313" key="3">
    <source>
        <dbReference type="Proteomes" id="UP000324222"/>
    </source>
</evidence>
<name>A0A5B7IUN5_PORTR</name>
<comment type="caution">
    <text evidence="2">The sequence shown here is derived from an EMBL/GenBank/DDBJ whole genome shotgun (WGS) entry which is preliminary data.</text>
</comment>